<gene>
    <name evidence="2" type="ORF">O181_104772</name>
</gene>
<evidence type="ECO:0000256" key="1">
    <source>
        <dbReference type="SAM" id="MobiDB-lite"/>
    </source>
</evidence>
<dbReference type="EMBL" id="AVOT02076793">
    <property type="protein sequence ID" value="MBW0565057.1"/>
    <property type="molecule type" value="Genomic_DNA"/>
</dbReference>
<comment type="caution">
    <text evidence="2">The sequence shown here is derived from an EMBL/GenBank/DDBJ whole genome shotgun (WGS) entry which is preliminary data.</text>
</comment>
<feature type="compositionally biased region" description="Basic and acidic residues" evidence="1">
    <location>
        <begin position="1"/>
        <end position="14"/>
    </location>
</feature>
<sequence length="104" mass="11926">MDKSLVEKPKHFVQEPEEEVGPRKGKQPCGSSSSLQKQKFCSTSAKKGQASPKEKSERQSKGKGKIQVEQALPQNYRILKKEKTAMENVFNMERTHMEFKNKEE</sequence>
<keyword evidence="3" id="KW-1185">Reference proteome</keyword>
<feature type="compositionally biased region" description="Polar residues" evidence="1">
    <location>
        <begin position="29"/>
        <end position="46"/>
    </location>
</feature>
<dbReference type="Proteomes" id="UP000765509">
    <property type="component" value="Unassembled WGS sequence"/>
</dbReference>
<proteinExistence type="predicted"/>
<accession>A0A9Q3PLS5</accession>
<dbReference type="AlphaFoldDB" id="A0A9Q3PLS5"/>
<feature type="region of interest" description="Disordered" evidence="1">
    <location>
        <begin position="1"/>
        <end position="68"/>
    </location>
</feature>
<organism evidence="2 3">
    <name type="scientific">Austropuccinia psidii MF-1</name>
    <dbReference type="NCBI Taxonomy" id="1389203"/>
    <lineage>
        <taxon>Eukaryota</taxon>
        <taxon>Fungi</taxon>
        <taxon>Dikarya</taxon>
        <taxon>Basidiomycota</taxon>
        <taxon>Pucciniomycotina</taxon>
        <taxon>Pucciniomycetes</taxon>
        <taxon>Pucciniales</taxon>
        <taxon>Sphaerophragmiaceae</taxon>
        <taxon>Austropuccinia</taxon>
    </lineage>
</organism>
<protein>
    <submittedName>
        <fullName evidence="2">Uncharacterized protein</fullName>
    </submittedName>
</protein>
<name>A0A9Q3PLS5_9BASI</name>
<evidence type="ECO:0000313" key="3">
    <source>
        <dbReference type="Proteomes" id="UP000765509"/>
    </source>
</evidence>
<reference evidence="2" key="1">
    <citation type="submission" date="2021-03" db="EMBL/GenBank/DDBJ databases">
        <title>Draft genome sequence of rust myrtle Austropuccinia psidii MF-1, a brazilian biotype.</title>
        <authorList>
            <person name="Quecine M.C."/>
            <person name="Pachon D.M.R."/>
            <person name="Bonatelli M.L."/>
            <person name="Correr F.H."/>
            <person name="Franceschini L.M."/>
            <person name="Leite T.F."/>
            <person name="Margarido G.R.A."/>
            <person name="Almeida C.A."/>
            <person name="Ferrarezi J.A."/>
            <person name="Labate C.A."/>
        </authorList>
    </citation>
    <scope>NUCLEOTIDE SEQUENCE</scope>
    <source>
        <strain evidence="2">MF-1</strain>
    </source>
</reference>
<evidence type="ECO:0000313" key="2">
    <source>
        <dbReference type="EMBL" id="MBW0565057.1"/>
    </source>
</evidence>